<keyword evidence="3 4" id="KW-0012">Acyltransferase</keyword>
<keyword evidence="5" id="KW-0812">Transmembrane</keyword>
<comment type="catalytic activity">
    <reaction evidence="4">
        <text>a 1-acyl-sn-glycero-3-phosphate + an acyl-CoA = a 1,2-diacyl-sn-glycero-3-phosphate + CoA</text>
        <dbReference type="Rhea" id="RHEA:19709"/>
        <dbReference type="ChEBI" id="CHEBI:57287"/>
        <dbReference type="ChEBI" id="CHEBI:57970"/>
        <dbReference type="ChEBI" id="CHEBI:58342"/>
        <dbReference type="ChEBI" id="CHEBI:58608"/>
        <dbReference type="EC" id="2.3.1.51"/>
    </reaction>
</comment>
<evidence type="ECO:0000256" key="1">
    <source>
        <dbReference type="ARBA" id="ARBA00008655"/>
    </source>
</evidence>
<proteinExistence type="inferred from homology"/>
<dbReference type="CDD" id="cd07989">
    <property type="entry name" value="LPLAT_AGPAT-like"/>
    <property type="match status" value="1"/>
</dbReference>
<reference evidence="7 8" key="1">
    <citation type="submission" date="2010-11" db="EMBL/GenBank/DDBJ databases">
        <authorList>
            <person name="Durkin A.S."/>
            <person name="Madupu R."/>
            <person name="Torralba M."/>
            <person name="Gillis M."/>
            <person name="Methe B."/>
            <person name="Sutton G."/>
            <person name="Nelson K.E."/>
        </authorList>
    </citation>
    <scope>NUCLEOTIDE SEQUENCE [LARGE SCALE GENOMIC DNA]</scope>
    <source>
        <strain evidence="7 8">UPII 345-E</strain>
    </source>
</reference>
<dbReference type="GO" id="GO:0016020">
    <property type="term" value="C:membrane"/>
    <property type="evidence" value="ECO:0007669"/>
    <property type="project" value="InterPro"/>
</dbReference>
<gene>
    <name evidence="7" type="ORF">HMPREF9220_0287</name>
</gene>
<dbReference type="AlphaFoldDB" id="E4LAM2"/>
<keyword evidence="4" id="KW-0594">Phospholipid biosynthesis</keyword>
<organism evidence="7 8">
    <name type="scientific">Dialister micraerophilus UPII 345-E</name>
    <dbReference type="NCBI Taxonomy" id="910314"/>
    <lineage>
        <taxon>Bacteria</taxon>
        <taxon>Bacillati</taxon>
        <taxon>Bacillota</taxon>
        <taxon>Negativicutes</taxon>
        <taxon>Veillonellales</taxon>
        <taxon>Veillonellaceae</taxon>
        <taxon>Dialister</taxon>
    </lineage>
</organism>
<keyword evidence="5" id="KW-1133">Transmembrane helix</keyword>
<comment type="domain">
    <text evidence="4">The HXXXXD motif is essential for acyltransferase activity and may constitute the binding site for the phosphate moiety of the glycerol-3-phosphate.</text>
</comment>
<dbReference type="PANTHER" id="PTHR10434:SF11">
    <property type="entry name" value="1-ACYL-SN-GLYCEROL-3-PHOSPHATE ACYLTRANSFERASE"/>
    <property type="match status" value="1"/>
</dbReference>
<evidence type="ECO:0000259" key="6">
    <source>
        <dbReference type="SMART" id="SM00563"/>
    </source>
</evidence>
<sequence>MNLKKTSWNAFAATVRFLLKIIFVNIYHIDVQGQENIPEKGSIIVAPNHKSYFDPPLVSIAFKKRLVHYMAKAELFKNPFFAKILRICGAFPVKRGRVDQGAIRTAVKLLKNGHILGIFPEGTRIRKEELGKFHSGMASIAMLTGTSILPIAVVGSMTMPKRGKNLAILVGKPVQVNKEKPDSEKIKILNEKVKSEIEKLIKDYNNKQ</sequence>
<evidence type="ECO:0000256" key="5">
    <source>
        <dbReference type="SAM" id="Phobius"/>
    </source>
</evidence>
<dbReference type="PANTHER" id="PTHR10434">
    <property type="entry name" value="1-ACYL-SN-GLYCEROL-3-PHOSPHATE ACYLTRANSFERASE"/>
    <property type="match status" value="1"/>
</dbReference>
<feature type="domain" description="Phospholipid/glycerol acyltransferase" evidence="6">
    <location>
        <begin position="43"/>
        <end position="156"/>
    </location>
</feature>
<dbReference type="InterPro" id="IPR002123">
    <property type="entry name" value="Plipid/glycerol_acylTrfase"/>
</dbReference>
<protein>
    <recommendedName>
        <fullName evidence="4">1-acyl-sn-glycerol-3-phosphate acyltransferase</fullName>
        <ecNumber evidence="4">2.3.1.51</ecNumber>
    </recommendedName>
</protein>
<dbReference type="SMART" id="SM00563">
    <property type="entry name" value="PlsC"/>
    <property type="match status" value="1"/>
</dbReference>
<evidence type="ECO:0000313" key="7">
    <source>
        <dbReference type="EMBL" id="EFR42170.1"/>
    </source>
</evidence>
<dbReference type="OrthoDB" id="9803035at2"/>
<keyword evidence="4" id="KW-1208">Phospholipid metabolism</keyword>
<dbReference type="InterPro" id="IPR004552">
    <property type="entry name" value="AGP_acyltrans"/>
</dbReference>
<dbReference type="Pfam" id="PF01553">
    <property type="entry name" value="Acyltransferase"/>
    <property type="match status" value="1"/>
</dbReference>
<dbReference type="GO" id="GO:0003841">
    <property type="term" value="F:1-acylglycerol-3-phosphate O-acyltransferase activity"/>
    <property type="evidence" value="ECO:0007669"/>
    <property type="project" value="UniProtKB-UniRule"/>
</dbReference>
<keyword evidence="4" id="KW-0443">Lipid metabolism</keyword>
<dbReference type="RefSeq" id="WP_007555218.1">
    <property type="nucleotide sequence ID" value="NZ_AENT01000030.1"/>
</dbReference>
<evidence type="ECO:0000313" key="8">
    <source>
        <dbReference type="Proteomes" id="UP000004594"/>
    </source>
</evidence>
<dbReference type="NCBIfam" id="TIGR00530">
    <property type="entry name" value="AGP_acyltrn"/>
    <property type="match status" value="1"/>
</dbReference>
<evidence type="ECO:0000256" key="2">
    <source>
        <dbReference type="ARBA" id="ARBA00022679"/>
    </source>
</evidence>
<keyword evidence="2 4" id="KW-0808">Transferase</keyword>
<name>E4LAM2_9FIRM</name>
<dbReference type="Proteomes" id="UP000004594">
    <property type="component" value="Unassembled WGS sequence"/>
</dbReference>
<dbReference type="eggNOG" id="COG0204">
    <property type="taxonomic scope" value="Bacteria"/>
</dbReference>
<dbReference type="EC" id="2.3.1.51" evidence="4"/>
<comment type="caution">
    <text evidence="7">The sequence shown here is derived from an EMBL/GenBank/DDBJ whole genome shotgun (WGS) entry which is preliminary data.</text>
</comment>
<evidence type="ECO:0000256" key="4">
    <source>
        <dbReference type="RuleBase" id="RU361267"/>
    </source>
</evidence>
<dbReference type="EMBL" id="AENT01000030">
    <property type="protein sequence ID" value="EFR42170.1"/>
    <property type="molecule type" value="Genomic_DNA"/>
</dbReference>
<accession>E4LAM2</accession>
<keyword evidence="4" id="KW-0444">Lipid biosynthesis</keyword>
<feature type="transmembrane region" description="Helical" evidence="5">
    <location>
        <begin position="133"/>
        <end position="154"/>
    </location>
</feature>
<dbReference type="SUPFAM" id="SSF69593">
    <property type="entry name" value="Glycerol-3-phosphate (1)-acyltransferase"/>
    <property type="match status" value="1"/>
</dbReference>
<keyword evidence="5" id="KW-0472">Membrane</keyword>
<evidence type="ECO:0000256" key="3">
    <source>
        <dbReference type="ARBA" id="ARBA00023315"/>
    </source>
</evidence>
<dbReference type="GO" id="GO:0006654">
    <property type="term" value="P:phosphatidic acid biosynthetic process"/>
    <property type="evidence" value="ECO:0007669"/>
    <property type="project" value="TreeGrafter"/>
</dbReference>
<comment type="similarity">
    <text evidence="1 4">Belongs to the 1-acyl-sn-glycerol-3-phosphate acyltransferase family.</text>
</comment>